<feature type="binding site" evidence="5">
    <location>
        <begin position="182"/>
        <end position="185"/>
    </location>
    <ligand>
        <name>substrate</name>
    </ligand>
</feature>
<evidence type="ECO:0000256" key="2">
    <source>
        <dbReference type="ARBA" id="ARBA00022801"/>
    </source>
</evidence>
<evidence type="ECO:0000256" key="3">
    <source>
        <dbReference type="ARBA" id="ARBA00022813"/>
    </source>
</evidence>
<name>A0A6H0USR8_9LACT</name>
<dbReference type="CDD" id="cd04513">
    <property type="entry name" value="Glycosylasparaginase"/>
    <property type="match status" value="1"/>
</dbReference>
<dbReference type="GO" id="GO:0006508">
    <property type="term" value="P:proteolysis"/>
    <property type="evidence" value="ECO:0007669"/>
    <property type="project" value="UniProtKB-KW"/>
</dbReference>
<dbReference type="Proteomes" id="UP000501945">
    <property type="component" value="Chromosome"/>
</dbReference>
<evidence type="ECO:0000256" key="1">
    <source>
        <dbReference type="ARBA" id="ARBA00022670"/>
    </source>
</evidence>
<dbReference type="PANTHER" id="PTHR10188:SF6">
    <property type="entry name" value="N(4)-(BETA-N-ACETYLGLUCOSAMINYL)-L-ASPARAGINASE"/>
    <property type="match status" value="1"/>
</dbReference>
<keyword evidence="3" id="KW-0068">Autocatalytic cleavage</keyword>
<dbReference type="Pfam" id="PF01112">
    <property type="entry name" value="Asparaginase_2"/>
    <property type="match status" value="1"/>
</dbReference>
<dbReference type="InterPro" id="IPR000246">
    <property type="entry name" value="Peptidase_T2"/>
</dbReference>
<dbReference type="FunFam" id="3.60.20.30:FF:000001">
    <property type="entry name" value="Isoaspartyl peptidase/L-asparaginase"/>
    <property type="match status" value="1"/>
</dbReference>
<evidence type="ECO:0000313" key="10">
    <source>
        <dbReference type="Proteomes" id="UP000501945"/>
    </source>
</evidence>
<dbReference type="AlphaFoldDB" id="A0A6H0USR8"/>
<evidence type="ECO:0000256" key="5">
    <source>
        <dbReference type="PIRSR" id="PIRSR600246-2"/>
    </source>
</evidence>
<protein>
    <submittedName>
        <fullName evidence="7">N(4)-(Beta-N-acetylglucosaminyl)-L-asparaginase</fullName>
    </submittedName>
</protein>
<evidence type="ECO:0000313" key="8">
    <source>
        <dbReference type="EMBL" id="QIW57763.1"/>
    </source>
</evidence>
<evidence type="ECO:0000256" key="4">
    <source>
        <dbReference type="PIRSR" id="PIRSR600246-1"/>
    </source>
</evidence>
<dbReference type="GO" id="GO:0008233">
    <property type="term" value="F:peptidase activity"/>
    <property type="evidence" value="ECO:0007669"/>
    <property type="project" value="UniProtKB-KW"/>
</dbReference>
<evidence type="ECO:0000313" key="7">
    <source>
        <dbReference type="EMBL" id="QIW53208.1"/>
    </source>
</evidence>
<dbReference type="InterPro" id="IPR029055">
    <property type="entry name" value="Ntn_hydrolases_N"/>
</dbReference>
<proteinExistence type="predicted"/>
<dbReference type="GO" id="GO:0005737">
    <property type="term" value="C:cytoplasm"/>
    <property type="evidence" value="ECO:0007669"/>
    <property type="project" value="TreeGrafter"/>
</dbReference>
<feature type="site" description="Cleavage; by autolysis" evidence="6">
    <location>
        <begin position="153"/>
        <end position="154"/>
    </location>
</feature>
<dbReference type="Proteomes" id="UP000501558">
    <property type="component" value="Chromosome"/>
</dbReference>
<keyword evidence="2" id="KW-0378">Hydrolase</keyword>
<dbReference type="RefSeq" id="WP_167838440.1">
    <property type="nucleotide sequence ID" value="NZ_CBCPKB010000047.1"/>
</dbReference>
<dbReference type="SUPFAM" id="SSF56235">
    <property type="entry name" value="N-terminal nucleophile aminohydrolases (Ntn hydrolases)"/>
    <property type="match status" value="1"/>
</dbReference>
<feature type="active site" description="Nucleophile" evidence="4">
    <location>
        <position position="154"/>
    </location>
</feature>
<dbReference type="EMBL" id="CP047628">
    <property type="protein sequence ID" value="QIW57763.1"/>
    <property type="molecule type" value="Genomic_DNA"/>
</dbReference>
<keyword evidence="9" id="KW-1185">Reference proteome</keyword>
<sequence length="322" mass="34513">MTYGIIATWAMAFEGISNAAKDLAKNGTIADNIEATIKKVEDFPFYKSVGYGGLPNEEMIVELDAGFMDGDNLDIGAVAGIQDFANPVSIARALSTEKLNNVLVAEGAAKYAQKMGFERKNMLTDRAMTHYKNRLKENSQGSESGIVPYRGHDTVGVVGVDMTGRIVSGTSTSGLFMKRAGRVGDSPIAGGGFYADSEVGAASATGLGEDLMKGCISYEIVRSMREGLSPQEACEQAVNELEARLIKRKGIAGDLSVVAIDKNGDYGCATNIDNFSFVVATDKIEPTVFIANRFAGKTVHKKASMAWLENYMQTRTAPLIEK</sequence>
<evidence type="ECO:0000313" key="9">
    <source>
        <dbReference type="Proteomes" id="UP000501558"/>
    </source>
</evidence>
<gene>
    <name evidence="8" type="ORF">GU334_01990</name>
    <name evidence="7" type="ORF">GU336_03030</name>
</gene>
<reference evidence="9 10" key="1">
    <citation type="submission" date="2019-12" db="EMBL/GenBank/DDBJ databases">
        <title>Whole genome sequences of Lactococcus raffinolactis strains isolated from sewage.</title>
        <authorList>
            <person name="Ybazeta G."/>
            <person name="Ross M."/>
            <person name="Brabant-Kirwan D."/>
            <person name="Saleh M."/>
            <person name="Dillon J.A."/>
            <person name="Splinter K."/>
            <person name="Nokhbeh R."/>
        </authorList>
    </citation>
    <scope>NUCLEOTIDE SEQUENCE [LARGE SCALE GENOMIC DNA]</scope>
    <source>
        <strain evidence="8 9">Lr_19_14</strain>
        <strain evidence="7 10">Lr_19_5</strain>
    </source>
</reference>
<dbReference type="GO" id="GO:0016811">
    <property type="term" value="F:hydrolase activity, acting on carbon-nitrogen (but not peptide) bonds, in linear amides"/>
    <property type="evidence" value="ECO:0007669"/>
    <property type="project" value="UniProtKB-ARBA"/>
</dbReference>
<dbReference type="PANTHER" id="PTHR10188">
    <property type="entry name" value="L-ASPARAGINASE"/>
    <property type="match status" value="1"/>
</dbReference>
<keyword evidence="1" id="KW-0645">Protease</keyword>
<feature type="binding site" evidence="5">
    <location>
        <begin position="205"/>
        <end position="208"/>
    </location>
    <ligand>
        <name>substrate</name>
    </ligand>
</feature>
<dbReference type="EMBL" id="CP047616">
    <property type="protein sequence ID" value="QIW53208.1"/>
    <property type="molecule type" value="Genomic_DNA"/>
</dbReference>
<accession>A0A6H0USR8</accession>
<organism evidence="7 10">
    <name type="scientific">Pseudolactococcus raffinolactis</name>
    <dbReference type="NCBI Taxonomy" id="1366"/>
    <lineage>
        <taxon>Bacteria</taxon>
        <taxon>Bacillati</taxon>
        <taxon>Bacillota</taxon>
        <taxon>Bacilli</taxon>
        <taxon>Lactobacillales</taxon>
        <taxon>Streptococcaceae</taxon>
        <taxon>Pseudolactococcus</taxon>
    </lineage>
</organism>
<evidence type="ECO:0000256" key="6">
    <source>
        <dbReference type="PIRSR" id="PIRSR600246-3"/>
    </source>
</evidence>
<dbReference type="Gene3D" id="3.60.20.30">
    <property type="entry name" value="(Glycosyl)asparaginase"/>
    <property type="match status" value="1"/>
</dbReference>